<keyword evidence="5" id="KW-1185">Reference proteome</keyword>
<dbReference type="GO" id="GO:0005634">
    <property type="term" value="C:nucleus"/>
    <property type="evidence" value="ECO:0007669"/>
    <property type="project" value="TreeGrafter"/>
</dbReference>
<gene>
    <name evidence="4" type="ORF">EHS25_004335</name>
</gene>
<name>A0A427YU53_9TREE</name>
<organism evidence="4 5">
    <name type="scientific">Saitozyma podzolica</name>
    <dbReference type="NCBI Taxonomy" id="1890683"/>
    <lineage>
        <taxon>Eukaryota</taxon>
        <taxon>Fungi</taxon>
        <taxon>Dikarya</taxon>
        <taxon>Basidiomycota</taxon>
        <taxon>Agaricomycotina</taxon>
        <taxon>Tremellomycetes</taxon>
        <taxon>Tremellales</taxon>
        <taxon>Trimorphomycetaceae</taxon>
        <taxon>Saitozyma</taxon>
    </lineage>
</organism>
<feature type="region of interest" description="Disordered" evidence="1">
    <location>
        <begin position="82"/>
        <end position="108"/>
    </location>
</feature>
<feature type="domain" description="N-acetyltransferase ESCO acetyl-transferase" evidence="3">
    <location>
        <begin position="306"/>
        <end position="368"/>
    </location>
</feature>
<dbReference type="STRING" id="1890683.A0A427YU53"/>
<keyword evidence="2" id="KW-1133">Transmembrane helix</keyword>
<dbReference type="CDD" id="cd04301">
    <property type="entry name" value="NAT_SF"/>
    <property type="match status" value="1"/>
</dbReference>
<protein>
    <recommendedName>
        <fullName evidence="3">N-acetyltransferase ESCO acetyl-transferase domain-containing protein</fullName>
    </recommendedName>
</protein>
<dbReference type="PANTHER" id="PTHR45884:SF2">
    <property type="entry name" value="N-ACETYLTRANSFERASE ECO"/>
    <property type="match status" value="1"/>
</dbReference>
<keyword evidence="2" id="KW-0812">Transmembrane</keyword>
<evidence type="ECO:0000313" key="4">
    <source>
        <dbReference type="EMBL" id="RSH94531.1"/>
    </source>
</evidence>
<dbReference type="PANTHER" id="PTHR45884">
    <property type="entry name" value="N-ACETYLTRANSFERASE ECO"/>
    <property type="match status" value="1"/>
</dbReference>
<sequence length="380" mass="41970">MYHLFAADRRVQNRRAADVRQVATLPDGVIVVIEHLRLFVLPSGRSGTFSVTSFVIAWSWTVVGSENAAAFFPFAQAGEWVSPRTRRPDEDEDEEDQQAKYHGPGHSLSSQVRRGLYDSILFLLLLILLFSPWFIQNHHPPVRHTTAQPLAPAPAPTPVLTQTHLTHLPLLHTCGECHMSYVRGGEDEPMHSKHHSRVLNDILCMVDTVLSAPALPRTILDNCKVFLLVTASPPLPTTASGQRKRTKLSGVKGGATPRERIVGVVVAQRIRWAMRVLRDSDSEQREGLKIVDTGGGVICDPKPLPTNLGIHRLFTVPSYRGHHLAQGLLEAACKHTIYGLPLSPSSGQVAFSQPTDSGRRMMERWGGGAVRVFVDDESQL</sequence>
<evidence type="ECO:0000256" key="2">
    <source>
        <dbReference type="SAM" id="Phobius"/>
    </source>
</evidence>
<dbReference type="InterPro" id="IPR028009">
    <property type="entry name" value="ESCO_Acetyltransf_dom"/>
</dbReference>
<accession>A0A427YU53</accession>
<evidence type="ECO:0000313" key="5">
    <source>
        <dbReference type="Proteomes" id="UP000279259"/>
    </source>
</evidence>
<proteinExistence type="predicted"/>
<dbReference type="EMBL" id="RSCD01000002">
    <property type="protein sequence ID" value="RSH94531.1"/>
    <property type="molecule type" value="Genomic_DNA"/>
</dbReference>
<reference evidence="4 5" key="1">
    <citation type="submission" date="2018-11" db="EMBL/GenBank/DDBJ databases">
        <title>Genome sequence of Saitozyma podzolica DSM 27192.</title>
        <authorList>
            <person name="Aliyu H."/>
            <person name="Gorte O."/>
            <person name="Ochsenreither K."/>
        </authorList>
    </citation>
    <scope>NUCLEOTIDE SEQUENCE [LARGE SCALE GENOMIC DNA]</scope>
    <source>
        <strain evidence="4 5">DSM 27192</strain>
    </source>
</reference>
<dbReference type="GO" id="GO:0061733">
    <property type="term" value="F:protein-lysine-acetyltransferase activity"/>
    <property type="evidence" value="ECO:0007669"/>
    <property type="project" value="TreeGrafter"/>
</dbReference>
<evidence type="ECO:0000256" key="1">
    <source>
        <dbReference type="SAM" id="MobiDB-lite"/>
    </source>
</evidence>
<comment type="caution">
    <text evidence="4">The sequence shown here is derived from an EMBL/GenBank/DDBJ whole genome shotgun (WGS) entry which is preliminary data.</text>
</comment>
<dbReference type="OrthoDB" id="428854at2759"/>
<dbReference type="Pfam" id="PF13880">
    <property type="entry name" value="Acetyltransf_13"/>
    <property type="match status" value="1"/>
</dbReference>
<dbReference type="Proteomes" id="UP000279259">
    <property type="component" value="Unassembled WGS sequence"/>
</dbReference>
<dbReference type="GO" id="GO:0007064">
    <property type="term" value="P:mitotic sister chromatid cohesion"/>
    <property type="evidence" value="ECO:0007669"/>
    <property type="project" value="TreeGrafter"/>
</dbReference>
<keyword evidence="2" id="KW-0472">Membrane</keyword>
<feature type="transmembrane region" description="Helical" evidence="2">
    <location>
        <begin position="116"/>
        <end position="135"/>
    </location>
</feature>
<dbReference type="AlphaFoldDB" id="A0A427YU53"/>
<dbReference type="GO" id="GO:0000785">
    <property type="term" value="C:chromatin"/>
    <property type="evidence" value="ECO:0007669"/>
    <property type="project" value="TreeGrafter"/>
</dbReference>
<evidence type="ECO:0000259" key="3">
    <source>
        <dbReference type="Pfam" id="PF13880"/>
    </source>
</evidence>